<comment type="caution">
    <text evidence="3">The sequence shown here is derived from an EMBL/GenBank/DDBJ whole genome shotgun (WGS) entry which is preliminary data.</text>
</comment>
<comment type="catalytic activity">
    <reaction evidence="1">
        <text>protoporphyrinogen IX + 3 A = protoporphyrin IX + 3 AH2</text>
        <dbReference type="Rhea" id="RHEA:62000"/>
        <dbReference type="ChEBI" id="CHEBI:13193"/>
        <dbReference type="ChEBI" id="CHEBI:17499"/>
        <dbReference type="ChEBI" id="CHEBI:57306"/>
        <dbReference type="ChEBI" id="CHEBI:57307"/>
    </reaction>
</comment>
<comment type="cofactor">
    <cofactor evidence="1">
        <name>heme b</name>
        <dbReference type="ChEBI" id="CHEBI:60344"/>
    </cofactor>
    <text evidence="1">Binds 1 heme b (iron(II)-protoporphyrin IX) group per subunit.</text>
</comment>
<sequence>METYPWLKALHVASAFLFIAGLVANGLILVAGRAAADRIAPLAPILGRWDRAVTVPAMLGVWACGIGLAVSDGWFASGWLQAKLVVVVLLSALHGLQSGQIRRIATERRIAPLPLPALVIPAVLAIAVLAVVKP</sequence>
<keyword evidence="1" id="KW-0479">Metal-binding</keyword>
<keyword evidence="2" id="KW-1133">Transmembrane helix</keyword>
<evidence type="ECO:0000256" key="2">
    <source>
        <dbReference type="SAM" id="Phobius"/>
    </source>
</evidence>
<comment type="pathway">
    <text evidence="1">Porphyrin-containing compound metabolism; protoporphyrin-IX biosynthesis; protoporphyrin-IX from protoporphyrinogen-IX: step 1/1.</text>
</comment>
<feature type="transmembrane region" description="Helical" evidence="2">
    <location>
        <begin position="76"/>
        <end position="93"/>
    </location>
</feature>
<reference evidence="3 4" key="1">
    <citation type="submission" date="2015-03" db="EMBL/GenBank/DDBJ databases">
        <title>Genome sequencing of Methylobacterium aquaticum DSM16371 type strain.</title>
        <authorList>
            <person name="Chaudhry V."/>
            <person name="Patil P.B."/>
        </authorList>
    </citation>
    <scope>NUCLEOTIDE SEQUENCE [LARGE SCALE GENOMIC DNA]</scope>
    <source>
        <strain evidence="3 4">DSM 16371</strain>
    </source>
</reference>
<keyword evidence="2" id="KW-0812">Transmembrane</keyword>
<dbReference type="Pfam" id="PF03653">
    <property type="entry name" value="UPF0093"/>
    <property type="match status" value="1"/>
</dbReference>
<keyword evidence="1" id="KW-0349">Heme</keyword>
<dbReference type="GO" id="GO:0070818">
    <property type="term" value="F:protoporphyrinogen oxidase activity"/>
    <property type="evidence" value="ECO:0007669"/>
    <property type="project" value="UniProtKB-UniRule"/>
</dbReference>
<evidence type="ECO:0000313" key="3">
    <source>
        <dbReference type="EMBL" id="KMO27783.1"/>
    </source>
</evidence>
<feature type="transmembrane region" description="Helical" evidence="2">
    <location>
        <begin position="52"/>
        <end position="70"/>
    </location>
</feature>
<gene>
    <name evidence="3" type="ORF">VP06_29725</name>
</gene>
<accession>A0A0J6S2P1</accession>
<feature type="transmembrane region" description="Helical" evidence="2">
    <location>
        <begin position="12"/>
        <end position="31"/>
    </location>
</feature>
<dbReference type="PATRIC" id="fig|270351.6.peg.4312"/>
<keyword evidence="1" id="KW-1003">Cell membrane</keyword>
<dbReference type="Proteomes" id="UP000035929">
    <property type="component" value="Unassembled WGS sequence"/>
</dbReference>
<dbReference type="AlphaFoldDB" id="A0A0J6S2P1"/>
<dbReference type="GO" id="GO:0046872">
    <property type="term" value="F:metal ion binding"/>
    <property type="evidence" value="ECO:0007669"/>
    <property type="project" value="UniProtKB-UniRule"/>
</dbReference>
<proteinExistence type="inferred from homology"/>
<evidence type="ECO:0000256" key="1">
    <source>
        <dbReference type="PIRNR" id="PIRNR004638"/>
    </source>
</evidence>
<dbReference type="GO" id="GO:0006782">
    <property type="term" value="P:protoporphyrinogen IX biosynthetic process"/>
    <property type="evidence" value="ECO:0007669"/>
    <property type="project" value="UniProtKB-UniRule"/>
</dbReference>
<keyword evidence="1 2" id="KW-0472">Membrane</keyword>
<comment type="similarity">
    <text evidence="1">Belongs to the HemJ family.</text>
</comment>
<evidence type="ECO:0000313" key="4">
    <source>
        <dbReference type="Proteomes" id="UP000035929"/>
    </source>
</evidence>
<dbReference type="EMBL" id="LABX01000289">
    <property type="protein sequence ID" value="KMO27783.1"/>
    <property type="molecule type" value="Genomic_DNA"/>
</dbReference>
<feature type="transmembrane region" description="Helical" evidence="2">
    <location>
        <begin position="113"/>
        <end position="132"/>
    </location>
</feature>
<dbReference type="InterPro" id="IPR005265">
    <property type="entry name" value="HemJ-like"/>
</dbReference>
<keyword evidence="1" id="KW-0408">Iron</keyword>
<comment type="function">
    <text evidence="1">Catalyzes the oxidation of protoporphyrinogen IX to protoporphyrin IX.</text>
</comment>
<dbReference type="OrthoDB" id="8367737at2"/>
<name>A0A0J6S2P1_9HYPH</name>
<protein>
    <recommendedName>
        <fullName evidence="1">Protoporphyrinogen IX oxidase</fullName>
        <ecNumber evidence="1">1.3.99.-</ecNumber>
    </recommendedName>
</protein>
<dbReference type="UniPathway" id="UPA00251">
    <property type="reaction ID" value="UER00324"/>
</dbReference>
<organism evidence="3 4">
    <name type="scientific">Methylobacterium aquaticum</name>
    <dbReference type="NCBI Taxonomy" id="270351"/>
    <lineage>
        <taxon>Bacteria</taxon>
        <taxon>Pseudomonadati</taxon>
        <taxon>Pseudomonadota</taxon>
        <taxon>Alphaproteobacteria</taxon>
        <taxon>Hyphomicrobiales</taxon>
        <taxon>Methylobacteriaceae</taxon>
        <taxon>Methylobacterium</taxon>
    </lineage>
</organism>
<dbReference type="EC" id="1.3.99.-" evidence="1"/>
<dbReference type="PIRSF" id="PIRSF004638">
    <property type="entry name" value="UCP004638"/>
    <property type="match status" value="1"/>
</dbReference>
<dbReference type="GO" id="GO:0005886">
    <property type="term" value="C:plasma membrane"/>
    <property type="evidence" value="ECO:0007669"/>
    <property type="project" value="UniProtKB-UniRule"/>
</dbReference>